<dbReference type="Gene3D" id="3.40.50.150">
    <property type="entry name" value="Vaccinia Virus protein VP39"/>
    <property type="match status" value="1"/>
</dbReference>
<proteinExistence type="predicted"/>
<reference evidence="2 3" key="1">
    <citation type="journal article" date="2006" name="Nature">
        <title>Global trends of whole-genome duplications revealed by the ciliate Paramecium tetraurelia.</title>
        <authorList>
            <consortium name="Genoscope"/>
            <person name="Aury J.-M."/>
            <person name="Jaillon O."/>
            <person name="Duret L."/>
            <person name="Noel B."/>
            <person name="Jubin C."/>
            <person name="Porcel B.M."/>
            <person name="Segurens B."/>
            <person name="Daubin V."/>
            <person name="Anthouard V."/>
            <person name="Aiach N."/>
            <person name="Arnaiz O."/>
            <person name="Billaut A."/>
            <person name="Beisson J."/>
            <person name="Blanc I."/>
            <person name="Bouhouche K."/>
            <person name="Camara F."/>
            <person name="Duharcourt S."/>
            <person name="Guigo R."/>
            <person name="Gogendeau D."/>
            <person name="Katinka M."/>
            <person name="Keller A.-M."/>
            <person name="Kissmehl R."/>
            <person name="Klotz C."/>
            <person name="Koll F."/>
            <person name="Le Moue A."/>
            <person name="Lepere C."/>
            <person name="Malinsky S."/>
            <person name="Nowacki M."/>
            <person name="Nowak J.K."/>
            <person name="Plattner H."/>
            <person name="Poulain J."/>
            <person name="Ruiz F."/>
            <person name="Serrano V."/>
            <person name="Zagulski M."/>
            <person name="Dessen P."/>
            <person name="Betermier M."/>
            <person name="Weissenbach J."/>
            <person name="Scarpelli C."/>
            <person name="Schachter V."/>
            <person name="Sperling L."/>
            <person name="Meyer E."/>
            <person name="Cohen J."/>
            <person name="Wincker P."/>
        </authorList>
    </citation>
    <scope>NUCLEOTIDE SEQUENCE [LARGE SCALE GENOMIC DNA]</scope>
    <source>
        <strain evidence="2 3">Stock d4-2</strain>
    </source>
</reference>
<evidence type="ECO:0000313" key="3">
    <source>
        <dbReference type="Proteomes" id="UP000000600"/>
    </source>
</evidence>
<evidence type="ECO:0000313" key="2">
    <source>
        <dbReference type="EMBL" id="CAK57579.1"/>
    </source>
</evidence>
<keyword evidence="3" id="KW-1185">Reference proteome</keyword>
<dbReference type="RefSeq" id="XP_001424977.1">
    <property type="nucleotide sequence ID" value="XM_001424940.2"/>
</dbReference>
<name>A0BGB2_PARTE</name>
<dbReference type="EMBL" id="CT867992">
    <property type="protein sequence ID" value="CAK57579.1"/>
    <property type="molecule type" value="Genomic_DNA"/>
</dbReference>
<feature type="domain" description="Methyltransferase" evidence="1">
    <location>
        <begin position="166"/>
        <end position="284"/>
    </location>
</feature>
<dbReference type="HOGENOM" id="CLU_766073_0_0_1"/>
<accession>A0BGB2</accession>
<dbReference type="KEGG" id="ptm:GSPATT00028614001"/>
<dbReference type="Pfam" id="PF13847">
    <property type="entry name" value="Methyltransf_31"/>
    <property type="match status" value="1"/>
</dbReference>
<dbReference type="Proteomes" id="UP000000600">
    <property type="component" value="Unassembled WGS sequence"/>
</dbReference>
<evidence type="ECO:0000259" key="1">
    <source>
        <dbReference type="Pfam" id="PF13847"/>
    </source>
</evidence>
<gene>
    <name evidence="2" type="ORF">GSPATT00028614001</name>
</gene>
<dbReference type="InterPro" id="IPR025714">
    <property type="entry name" value="Methyltranfer_dom"/>
</dbReference>
<organism evidence="2 3">
    <name type="scientific">Paramecium tetraurelia</name>
    <dbReference type="NCBI Taxonomy" id="5888"/>
    <lineage>
        <taxon>Eukaryota</taxon>
        <taxon>Sar</taxon>
        <taxon>Alveolata</taxon>
        <taxon>Ciliophora</taxon>
        <taxon>Intramacronucleata</taxon>
        <taxon>Oligohymenophorea</taxon>
        <taxon>Peniculida</taxon>
        <taxon>Parameciidae</taxon>
        <taxon>Paramecium</taxon>
    </lineage>
</organism>
<dbReference type="GeneID" id="5010761"/>
<dbReference type="SUPFAM" id="SSF53335">
    <property type="entry name" value="S-adenosyl-L-methionine-dependent methyltransferases"/>
    <property type="match status" value="1"/>
</dbReference>
<dbReference type="AlphaFoldDB" id="A0BGB2"/>
<protein>
    <recommendedName>
        <fullName evidence="1">Methyltransferase domain-containing protein</fullName>
    </recommendedName>
</protein>
<sequence length="362" mass="42661">MFNTFNSSLLFACQYMLNEPLFGLLRMIKESRLILPPVIKMKRLIEVNLNYLLNLRLIQILIQFLAPFFQYVISIIKTNRIWKDLVQIYANYIVPFYIWIRIDGFVRNINDKLVTIPIYDQIVIMFQNSILNETTKLKIDQELDKFKTQLPQYAITQFWKNKTLKDQVILEIECGYATGLSYIAETYGPQRCLGIDSSQSQILNNQKVFNHQINLKFENISPNEIKSLYLPSQVDMIIGIELNNKPAFKNINMKSYLESAINLLKEEGYLIISNFDTKQNLSQLEEYLNIEGLSMIEKQDFTVGLAQAMQLQIAHIKQHQQIQGNWISTFIGKRIQPYEQRLQLLKDRQHIYMVYIMRKSNF</sequence>
<dbReference type="InParanoid" id="A0BGB2"/>
<dbReference type="InterPro" id="IPR029063">
    <property type="entry name" value="SAM-dependent_MTases_sf"/>
</dbReference>
<dbReference type="OrthoDB" id="304827at2759"/>
<dbReference type="OMA" id="IQGNWIS"/>